<dbReference type="InterPro" id="IPR035965">
    <property type="entry name" value="PAS-like_dom_sf"/>
</dbReference>
<dbReference type="AlphaFoldDB" id="A0A1J5QX30"/>
<dbReference type="Gene3D" id="3.30.450.20">
    <property type="entry name" value="PAS domain"/>
    <property type="match status" value="2"/>
</dbReference>
<accession>A0A1J5QX30</accession>
<dbReference type="CDD" id="cd00130">
    <property type="entry name" value="PAS"/>
    <property type="match status" value="2"/>
</dbReference>
<dbReference type="PANTHER" id="PTHR46663:SF3">
    <property type="entry name" value="SLL0267 PROTEIN"/>
    <property type="match status" value="1"/>
</dbReference>
<feature type="domain" description="PAS" evidence="2">
    <location>
        <begin position="254"/>
        <end position="296"/>
    </location>
</feature>
<keyword evidence="1" id="KW-1133">Transmembrane helix</keyword>
<feature type="transmembrane region" description="Helical" evidence="1">
    <location>
        <begin position="21"/>
        <end position="43"/>
    </location>
</feature>
<keyword evidence="5" id="KW-0378">Hydrolase</keyword>
<dbReference type="NCBIfam" id="TIGR00254">
    <property type="entry name" value="GGDEF"/>
    <property type="match status" value="1"/>
</dbReference>
<sequence length="660" mass="73958">MNLKQSIKRRIGIAQDFSTRGKVIFIVSLFVLISMLLAGMIYLQGNVFDGVRSYVRGEGLWAKAQKDAVRYLERYSYTRDEAAYQAFQSAILVNIGDKNARLALSGTPPDKSAAAKGFLQGQNHPGDVDSMIWFFLHFQRISYMQEAIEVWQRADEKIEELIWVASEIRYEINTGASRPQQMKMLQQRLQKLDRELFDLENRFSLVLGEGARWVKVTAWRVSLALLAIFMGIGIFVSRQIVRGIARSERALIASESRFRSLKESNTIGIVSWRMDGSIDEANDCFLEMLGYAHPDLNDGRLNWRELTPVELWARDGQAVDDLLAEGRCEPYEKALMHRLGHPVPVYVGASLLNGDREIGIAFVVDLTERKKSEEQMRLAATVFAASTDGILITDASMRIVSVNQALCNMTGYDEQELQGKHPGMLQSGPTTPEQTRDVWDSRLGSGSWRGEMVDRKKSGALLPLDISICGVRNGAGEVTHYVATLTDITERKATEEYLRHIAQHDILTGLPNRVLLSDRVEQALKHAERNKSRFAVLFLDLDEFKPVNDRFGHAVGDKLLQIVAGRLTSNVRGTDTVTRLGGDEFVILLHEISDREMVDKILGKTVESVCAPCQIDGHHIHIGVSAGVAIYPDDGGDAESLILHADEAMYGMKKNEHKNR</sequence>
<dbReference type="PROSITE" id="PS50887">
    <property type="entry name" value="GGDEF"/>
    <property type="match status" value="1"/>
</dbReference>
<dbReference type="SUPFAM" id="SSF55785">
    <property type="entry name" value="PYP-like sensor domain (PAS domain)"/>
    <property type="match status" value="2"/>
</dbReference>
<dbReference type="Pfam" id="PF00990">
    <property type="entry name" value="GGDEF"/>
    <property type="match status" value="1"/>
</dbReference>
<evidence type="ECO:0000313" key="5">
    <source>
        <dbReference type="EMBL" id="OIQ80445.1"/>
    </source>
</evidence>
<evidence type="ECO:0000259" key="2">
    <source>
        <dbReference type="PROSITE" id="PS50112"/>
    </source>
</evidence>
<feature type="domain" description="PAC" evidence="3">
    <location>
        <begin position="446"/>
        <end position="500"/>
    </location>
</feature>
<keyword evidence="1" id="KW-0812">Transmembrane</keyword>
<dbReference type="SUPFAM" id="SSF55073">
    <property type="entry name" value="Nucleotide cyclase"/>
    <property type="match status" value="1"/>
</dbReference>
<dbReference type="InterPro" id="IPR043128">
    <property type="entry name" value="Rev_trsase/Diguanyl_cyclase"/>
</dbReference>
<dbReference type="InterPro" id="IPR001610">
    <property type="entry name" value="PAC"/>
</dbReference>
<dbReference type="InterPro" id="IPR052163">
    <property type="entry name" value="DGC-Regulatory_Protein"/>
</dbReference>
<dbReference type="PROSITE" id="PS50112">
    <property type="entry name" value="PAS"/>
    <property type="match status" value="2"/>
</dbReference>
<gene>
    <name evidence="5" type="primary">gmr_179</name>
    <name evidence="5" type="ORF">GALL_377960</name>
</gene>
<evidence type="ECO:0000259" key="3">
    <source>
        <dbReference type="PROSITE" id="PS50113"/>
    </source>
</evidence>
<dbReference type="CDD" id="cd01949">
    <property type="entry name" value="GGDEF"/>
    <property type="match status" value="1"/>
</dbReference>
<reference evidence="5" key="1">
    <citation type="submission" date="2016-10" db="EMBL/GenBank/DDBJ databases">
        <title>Sequence of Gallionella enrichment culture.</title>
        <authorList>
            <person name="Poehlein A."/>
            <person name="Muehling M."/>
            <person name="Daniel R."/>
        </authorList>
    </citation>
    <scope>NUCLEOTIDE SEQUENCE</scope>
</reference>
<proteinExistence type="predicted"/>
<dbReference type="PROSITE" id="PS50113">
    <property type="entry name" value="PAC"/>
    <property type="match status" value="1"/>
</dbReference>
<dbReference type="SMART" id="SM00267">
    <property type="entry name" value="GGDEF"/>
    <property type="match status" value="1"/>
</dbReference>
<name>A0A1J5QX30_9ZZZZ</name>
<dbReference type="InterPro" id="IPR029787">
    <property type="entry name" value="Nucleotide_cyclase"/>
</dbReference>
<dbReference type="InterPro" id="IPR000014">
    <property type="entry name" value="PAS"/>
</dbReference>
<dbReference type="FunFam" id="3.30.70.270:FF:000001">
    <property type="entry name" value="Diguanylate cyclase domain protein"/>
    <property type="match status" value="1"/>
</dbReference>
<protein>
    <submittedName>
        <fullName evidence="5">Cyclic di-GMP phosphodiesterase Gmr</fullName>
        <ecNumber evidence="5">3.1.4.52</ecNumber>
    </submittedName>
</protein>
<dbReference type="PANTHER" id="PTHR46663">
    <property type="entry name" value="DIGUANYLATE CYCLASE DGCT-RELATED"/>
    <property type="match status" value="1"/>
</dbReference>
<dbReference type="Gene3D" id="3.30.70.270">
    <property type="match status" value="1"/>
</dbReference>
<dbReference type="GO" id="GO:0071111">
    <property type="term" value="F:cyclic-guanylate-specific phosphodiesterase activity"/>
    <property type="evidence" value="ECO:0007669"/>
    <property type="project" value="UniProtKB-EC"/>
</dbReference>
<dbReference type="Pfam" id="PF13426">
    <property type="entry name" value="PAS_9"/>
    <property type="match status" value="2"/>
</dbReference>
<organism evidence="5">
    <name type="scientific">mine drainage metagenome</name>
    <dbReference type="NCBI Taxonomy" id="410659"/>
    <lineage>
        <taxon>unclassified sequences</taxon>
        <taxon>metagenomes</taxon>
        <taxon>ecological metagenomes</taxon>
    </lineage>
</organism>
<evidence type="ECO:0000256" key="1">
    <source>
        <dbReference type="SAM" id="Phobius"/>
    </source>
</evidence>
<dbReference type="NCBIfam" id="TIGR00229">
    <property type="entry name" value="sensory_box"/>
    <property type="match status" value="2"/>
</dbReference>
<dbReference type="SMART" id="SM00091">
    <property type="entry name" value="PAS"/>
    <property type="match status" value="2"/>
</dbReference>
<feature type="domain" description="GGDEF" evidence="4">
    <location>
        <begin position="532"/>
        <end position="660"/>
    </location>
</feature>
<dbReference type="EMBL" id="MLJW01001059">
    <property type="protein sequence ID" value="OIQ80445.1"/>
    <property type="molecule type" value="Genomic_DNA"/>
</dbReference>
<dbReference type="InterPro" id="IPR000160">
    <property type="entry name" value="GGDEF_dom"/>
</dbReference>
<evidence type="ECO:0000259" key="4">
    <source>
        <dbReference type="PROSITE" id="PS50887"/>
    </source>
</evidence>
<dbReference type="SMART" id="SM00086">
    <property type="entry name" value="PAC"/>
    <property type="match status" value="2"/>
</dbReference>
<feature type="domain" description="PAS" evidence="2">
    <location>
        <begin position="372"/>
        <end position="420"/>
    </location>
</feature>
<dbReference type="InterPro" id="IPR000700">
    <property type="entry name" value="PAS-assoc_C"/>
</dbReference>
<dbReference type="EC" id="3.1.4.52" evidence="5"/>
<keyword evidence="1" id="KW-0472">Membrane</keyword>
<comment type="caution">
    <text evidence="5">The sequence shown here is derived from an EMBL/GenBank/DDBJ whole genome shotgun (WGS) entry which is preliminary data.</text>
</comment>